<dbReference type="AlphaFoldDB" id="S2KTA1"/>
<reference evidence="2 3" key="1">
    <citation type="submission" date="2010-10" db="EMBL/GenBank/DDBJ databases">
        <authorList>
            <consortium name="The Broad Institute Genome Sequencing Platform"/>
            <person name="Ward D."/>
            <person name="Earl A."/>
            <person name="Feldgarden M."/>
            <person name="Young S.K."/>
            <person name="Gargeya S."/>
            <person name="Zeng Q."/>
            <person name="Alvarado L."/>
            <person name="Berlin A."/>
            <person name="Bochicchio J."/>
            <person name="Chapman S.B."/>
            <person name="Chen Z."/>
            <person name="Freedman E."/>
            <person name="Gellesch M."/>
            <person name="Goldberg J."/>
            <person name="Griggs A."/>
            <person name="Gujja S."/>
            <person name="Heilman E."/>
            <person name="Heiman D."/>
            <person name="Howarth C."/>
            <person name="Mehta T."/>
            <person name="Neiman D."/>
            <person name="Pearson M."/>
            <person name="Roberts A."/>
            <person name="Saif S."/>
            <person name="Shea T."/>
            <person name="Shenoy N."/>
            <person name="Sisk P."/>
            <person name="Stolte C."/>
            <person name="Sykes S."/>
            <person name="White J."/>
            <person name="Yandava C."/>
            <person name="Allen-Vercoe E."/>
            <person name="Sibley C."/>
            <person name="Ambrose C.E."/>
            <person name="Strauss J."/>
            <person name="Daigneault M."/>
            <person name="Haas B."/>
            <person name="Nusbaum C."/>
            <person name="Birren B."/>
        </authorList>
    </citation>
    <scope>NUCLEOTIDE SEQUENCE [LARGE SCALE GENOMIC DNA]</scope>
    <source>
        <strain evidence="2 3">3_1_6</strain>
    </source>
</reference>
<dbReference type="EMBL" id="ADCP02000001">
    <property type="protein sequence ID" value="EPC05935.1"/>
    <property type="molecule type" value="Genomic_DNA"/>
</dbReference>
<dbReference type="InterPro" id="IPR051531">
    <property type="entry name" value="N-acetyltransferase"/>
</dbReference>
<dbReference type="eggNOG" id="COG1670">
    <property type="taxonomic scope" value="Bacteria"/>
</dbReference>
<keyword evidence="3" id="KW-1185">Reference proteome</keyword>
<dbReference type="InterPro" id="IPR000182">
    <property type="entry name" value="GNAT_dom"/>
</dbReference>
<protein>
    <recommendedName>
        <fullName evidence="1">N-acetyltransferase domain-containing protein</fullName>
    </recommendedName>
</protein>
<dbReference type="GO" id="GO:0016747">
    <property type="term" value="F:acyltransferase activity, transferring groups other than amino-acyl groups"/>
    <property type="evidence" value="ECO:0007669"/>
    <property type="project" value="InterPro"/>
</dbReference>
<sequence length="142" mass="16528">MGFTNTPTLETERLLLRRFSEKDLYALFKIHSDKDVNTYLPWFPLQSIEEASLFLRERYLDTYRQPYGYKYAICLKNDDIPIGYVNIGINEPHDLGYGLLKAFWRNGIVTEAANAVIHQVKKMAFLTLRPHTISRIPVAEMS</sequence>
<dbReference type="Pfam" id="PF13302">
    <property type="entry name" value="Acetyltransf_3"/>
    <property type="match status" value="1"/>
</dbReference>
<evidence type="ECO:0000313" key="2">
    <source>
        <dbReference type="EMBL" id="EPC05935.1"/>
    </source>
</evidence>
<proteinExistence type="predicted"/>
<name>S2KTA1_BILW3</name>
<gene>
    <name evidence="2" type="ORF">HMPREF0179_00992</name>
</gene>
<accession>S2KTA1</accession>
<organism evidence="2 3">
    <name type="scientific">Bilophila wadsworthia (strain 3_1_6)</name>
    <dbReference type="NCBI Taxonomy" id="563192"/>
    <lineage>
        <taxon>Bacteria</taxon>
        <taxon>Pseudomonadati</taxon>
        <taxon>Thermodesulfobacteriota</taxon>
        <taxon>Desulfovibrionia</taxon>
        <taxon>Desulfovibrionales</taxon>
        <taxon>Desulfovibrionaceae</taxon>
        <taxon>Bilophila</taxon>
    </lineage>
</organism>
<dbReference type="HOGENOM" id="CLU_1999917_0_0_7"/>
<dbReference type="InterPro" id="IPR016181">
    <property type="entry name" value="Acyl_CoA_acyltransferase"/>
</dbReference>
<dbReference type="Gene3D" id="3.40.630.30">
    <property type="match status" value="1"/>
</dbReference>
<reference evidence="2 3" key="2">
    <citation type="submission" date="2013-04" db="EMBL/GenBank/DDBJ databases">
        <title>The Genome Sequence of Bilophila wadsworthia 3_1_6.</title>
        <authorList>
            <consortium name="The Broad Institute Genomics Platform"/>
            <person name="Earl A."/>
            <person name="Ward D."/>
            <person name="Feldgarden M."/>
            <person name="Gevers D."/>
            <person name="Sibley C."/>
            <person name="Strauss J."/>
            <person name="Allen-Vercoe E."/>
            <person name="Walker B."/>
            <person name="Young S."/>
            <person name="Zeng Q."/>
            <person name="Gargeya S."/>
            <person name="Fitzgerald M."/>
            <person name="Haas B."/>
            <person name="Abouelleil A."/>
            <person name="Allen A.W."/>
            <person name="Alvarado L."/>
            <person name="Arachchi H.M."/>
            <person name="Berlin A.M."/>
            <person name="Chapman S.B."/>
            <person name="Gainer-Dewar J."/>
            <person name="Goldberg J."/>
            <person name="Griggs A."/>
            <person name="Gujja S."/>
            <person name="Hansen M."/>
            <person name="Howarth C."/>
            <person name="Imamovic A."/>
            <person name="Ireland A."/>
            <person name="Larimer J."/>
            <person name="McCowan C."/>
            <person name="Murphy C."/>
            <person name="Pearson M."/>
            <person name="Poon T.W."/>
            <person name="Priest M."/>
            <person name="Roberts A."/>
            <person name="Saif S."/>
            <person name="Shea T."/>
            <person name="Sisk P."/>
            <person name="Sykes S."/>
            <person name="Wortman J."/>
            <person name="Nusbaum C."/>
            <person name="Birren B."/>
        </authorList>
    </citation>
    <scope>NUCLEOTIDE SEQUENCE [LARGE SCALE GENOMIC DNA]</scope>
    <source>
        <strain evidence="2 3">3_1_6</strain>
    </source>
</reference>
<feature type="domain" description="N-acetyltransferase" evidence="1">
    <location>
        <begin position="13"/>
        <end position="122"/>
    </location>
</feature>
<comment type="caution">
    <text evidence="2">The sequence shown here is derived from an EMBL/GenBank/DDBJ whole genome shotgun (WGS) entry which is preliminary data.</text>
</comment>
<dbReference type="GeneID" id="78086130"/>
<evidence type="ECO:0000259" key="1">
    <source>
        <dbReference type="Pfam" id="PF13302"/>
    </source>
</evidence>
<dbReference type="RefSeq" id="WP_016360754.1">
    <property type="nucleotide sequence ID" value="NZ_KE150238.1"/>
</dbReference>
<dbReference type="STRING" id="563192.HMPREF0179_00992"/>
<dbReference type="Proteomes" id="UP000006034">
    <property type="component" value="Unassembled WGS sequence"/>
</dbReference>
<dbReference type="PANTHER" id="PTHR43792">
    <property type="entry name" value="GNAT FAMILY, PUTATIVE (AFU_ORTHOLOGUE AFUA_3G00765)-RELATED-RELATED"/>
    <property type="match status" value="1"/>
</dbReference>
<evidence type="ECO:0000313" key="3">
    <source>
        <dbReference type="Proteomes" id="UP000006034"/>
    </source>
</evidence>
<dbReference type="SUPFAM" id="SSF55729">
    <property type="entry name" value="Acyl-CoA N-acyltransferases (Nat)"/>
    <property type="match status" value="1"/>
</dbReference>